<dbReference type="RefSeq" id="WP_183642582.1">
    <property type="nucleotide sequence ID" value="NZ_CANLFI010000011.1"/>
</dbReference>
<name>A0A7W8YBQ8_9MICC</name>
<organism evidence="6 7">
    <name type="scientific">Neomicrococcus lactis</name>
    <dbReference type="NCBI Taxonomy" id="732241"/>
    <lineage>
        <taxon>Bacteria</taxon>
        <taxon>Bacillati</taxon>
        <taxon>Actinomycetota</taxon>
        <taxon>Actinomycetes</taxon>
        <taxon>Micrococcales</taxon>
        <taxon>Micrococcaceae</taxon>
        <taxon>Neomicrococcus</taxon>
    </lineage>
</organism>
<comment type="caution">
    <text evidence="6">The sequence shown here is derived from an EMBL/GenBank/DDBJ whole genome shotgun (WGS) entry which is preliminary data.</text>
</comment>
<evidence type="ECO:0000256" key="1">
    <source>
        <dbReference type="ARBA" id="ARBA00010641"/>
    </source>
</evidence>
<dbReference type="Pfam" id="PF08281">
    <property type="entry name" value="Sigma70_r4_2"/>
    <property type="match status" value="1"/>
</dbReference>
<dbReference type="EMBL" id="JACHBL010000001">
    <property type="protein sequence ID" value="MBB5598618.1"/>
    <property type="molecule type" value="Genomic_DNA"/>
</dbReference>
<dbReference type="GO" id="GO:0006352">
    <property type="term" value="P:DNA-templated transcription initiation"/>
    <property type="evidence" value="ECO:0007669"/>
    <property type="project" value="InterPro"/>
</dbReference>
<keyword evidence="7" id="KW-1185">Reference proteome</keyword>
<dbReference type="GO" id="GO:0003677">
    <property type="term" value="F:DNA binding"/>
    <property type="evidence" value="ECO:0007669"/>
    <property type="project" value="InterPro"/>
</dbReference>
<dbReference type="Gene3D" id="1.10.10.10">
    <property type="entry name" value="Winged helix-like DNA-binding domain superfamily/Winged helix DNA-binding domain"/>
    <property type="match status" value="1"/>
</dbReference>
<dbReference type="SUPFAM" id="SSF88946">
    <property type="entry name" value="Sigma2 domain of RNA polymerase sigma factors"/>
    <property type="match status" value="1"/>
</dbReference>
<evidence type="ECO:0000313" key="6">
    <source>
        <dbReference type="EMBL" id="MBB5598618.1"/>
    </source>
</evidence>
<gene>
    <name evidence="6" type="ORF">BKA12_001698</name>
</gene>
<keyword evidence="2" id="KW-0805">Transcription regulation</keyword>
<dbReference type="InterPro" id="IPR013249">
    <property type="entry name" value="RNA_pol_sigma70_r4_t2"/>
</dbReference>
<dbReference type="GO" id="GO:0016987">
    <property type="term" value="F:sigma factor activity"/>
    <property type="evidence" value="ECO:0007669"/>
    <property type="project" value="UniProtKB-KW"/>
</dbReference>
<dbReference type="CDD" id="cd06171">
    <property type="entry name" value="Sigma70_r4"/>
    <property type="match status" value="1"/>
</dbReference>
<evidence type="ECO:0000259" key="5">
    <source>
        <dbReference type="Pfam" id="PF08281"/>
    </source>
</evidence>
<evidence type="ECO:0000313" key="7">
    <source>
        <dbReference type="Proteomes" id="UP000523863"/>
    </source>
</evidence>
<keyword evidence="4" id="KW-0804">Transcription</keyword>
<evidence type="ECO:0000256" key="4">
    <source>
        <dbReference type="ARBA" id="ARBA00023163"/>
    </source>
</evidence>
<dbReference type="PANTHER" id="PTHR43133">
    <property type="entry name" value="RNA POLYMERASE ECF-TYPE SIGMA FACTO"/>
    <property type="match status" value="1"/>
</dbReference>
<dbReference type="InterPro" id="IPR013324">
    <property type="entry name" value="RNA_pol_sigma_r3/r4-like"/>
</dbReference>
<dbReference type="NCBIfam" id="TIGR02937">
    <property type="entry name" value="sigma70-ECF"/>
    <property type="match status" value="1"/>
</dbReference>
<dbReference type="Gene3D" id="1.10.1740.10">
    <property type="match status" value="1"/>
</dbReference>
<dbReference type="PANTHER" id="PTHR43133:SF66">
    <property type="entry name" value="ECF RNA POLYMERASE SIGMA FACTOR SIGK"/>
    <property type="match status" value="1"/>
</dbReference>
<accession>A0A7W8YBQ8</accession>
<comment type="similarity">
    <text evidence="1">Belongs to the sigma-70 factor family. ECF subfamily.</text>
</comment>
<evidence type="ECO:0000256" key="3">
    <source>
        <dbReference type="ARBA" id="ARBA00023082"/>
    </source>
</evidence>
<evidence type="ECO:0000256" key="2">
    <source>
        <dbReference type="ARBA" id="ARBA00023015"/>
    </source>
</evidence>
<feature type="domain" description="RNA polymerase sigma factor 70 region 4 type 2" evidence="5">
    <location>
        <begin position="121"/>
        <end position="170"/>
    </location>
</feature>
<dbReference type="InterPro" id="IPR013325">
    <property type="entry name" value="RNA_pol_sigma_r2"/>
</dbReference>
<sequence length="185" mass="20206">MANAINDEVIPRAQKGEPEALRVIYEELAGRVLGYLKVRGVDDPESACQEVFLALFSRLQTLQGGVSGLRALTYSIAHARQVDFHRQRAAAPRHLELLDSDAPMEPSAQDLVLSQHLSPTVARALASLPDVQRECLILRTVVGLSIQETASALGKSEGSVKQLQRRALESMKAALKSPEEVSRDE</sequence>
<protein>
    <submittedName>
        <fullName evidence="6">RNA polymerase sigma-70 factor (ECF subfamily)</fullName>
    </submittedName>
</protein>
<dbReference type="InterPro" id="IPR039425">
    <property type="entry name" value="RNA_pol_sigma-70-like"/>
</dbReference>
<dbReference type="SUPFAM" id="SSF88659">
    <property type="entry name" value="Sigma3 and sigma4 domains of RNA polymerase sigma factors"/>
    <property type="match status" value="1"/>
</dbReference>
<proteinExistence type="inferred from homology"/>
<keyword evidence="3" id="KW-0731">Sigma factor</keyword>
<dbReference type="InterPro" id="IPR036388">
    <property type="entry name" value="WH-like_DNA-bd_sf"/>
</dbReference>
<dbReference type="InterPro" id="IPR014284">
    <property type="entry name" value="RNA_pol_sigma-70_dom"/>
</dbReference>
<dbReference type="Proteomes" id="UP000523863">
    <property type="component" value="Unassembled WGS sequence"/>
</dbReference>
<dbReference type="AlphaFoldDB" id="A0A7W8YBQ8"/>
<reference evidence="6 7" key="1">
    <citation type="submission" date="2020-08" db="EMBL/GenBank/DDBJ databases">
        <title>Sequencing the genomes of 1000 actinobacteria strains.</title>
        <authorList>
            <person name="Klenk H.-P."/>
        </authorList>
    </citation>
    <scope>NUCLEOTIDE SEQUENCE [LARGE SCALE GENOMIC DNA]</scope>
    <source>
        <strain evidence="6 7">DSM 23694</strain>
    </source>
</reference>